<feature type="transmembrane region" description="Helical" evidence="7">
    <location>
        <begin position="253"/>
        <end position="272"/>
    </location>
</feature>
<organism evidence="9 10">
    <name type="scientific">Plenodomus tracheiphilus IPT5</name>
    <dbReference type="NCBI Taxonomy" id="1408161"/>
    <lineage>
        <taxon>Eukaryota</taxon>
        <taxon>Fungi</taxon>
        <taxon>Dikarya</taxon>
        <taxon>Ascomycota</taxon>
        <taxon>Pezizomycotina</taxon>
        <taxon>Dothideomycetes</taxon>
        <taxon>Pleosporomycetidae</taxon>
        <taxon>Pleosporales</taxon>
        <taxon>Pleosporineae</taxon>
        <taxon>Leptosphaeriaceae</taxon>
        <taxon>Plenodomus</taxon>
    </lineage>
</organism>
<feature type="transmembrane region" description="Helical" evidence="7">
    <location>
        <begin position="178"/>
        <end position="199"/>
    </location>
</feature>
<dbReference type="OrthoDB" id="10021397at2759"/>
<dbReference type="AlphaFoldDB" id="A0A6A7ANS0"/>
<dbReference type="GO" id="GO:0005886">
    <property type="term" value="C:plasma membrane"/>
    <property type="evidence" value="ECO:0007669"/>
    <property type="project" value="TreeGrafter"/>
</dbReference>
<evidence type="ECO:0000313" key="9">
    <source>
        <dbReference type="EMBL" id="KAF2844394.1"/>
    </source>
</evidence>
<feature type="transmembrane region" description="Helical" evidence="7">
    <location>
        <begin position="122"/>
        <end position="142"/>
    </location>
</feature>
<feature type="transmembrane region" description="Helical" evidence="7">
    <location>
        <begin position="93"/>
        <end position="110"/>
    </location>
</feature>
<feature type="compositionally biased region" description="Polar residues" evidence="6">
    <location>
        <begin position="1"/>
        <end position="18"/>
    </location>
</feature>
<evidence type="ECO:0000256" key="6">
    <source>
        <dbReference type="SAM" id="MobiDB-lite"/>
    </source>
</evidence>
<dbReference type="InterPro" id="IPR011701">
    <property type="entry name" value="MFS"/>
</dbReference>
<dbReference type="Pfam" id="PF07690">
    <property type="entry name" value="MFS_1"/>
    <property type="match status" value="1"/>
</dbReference>
<keyword evidence="4 7" id="KW-1133">Transmembrane helix</keyword>
<accession>A0A6A7ANS0</accession>
<dbReference type="SUPFAM" id="SSF103473">
    <property type="entry name" value="MFS general substrate transporter"/>
    <property type="match status" value="1"/>
</dbReference>
<comment type="subcellular location">
    <subcellularLocation>
        <location evidence="1">Membrane</location>
        <topology evidence="1">Multi-pass membrane protein</topology>
    </subcellularLocation>
</comment>
<dbReference type="EMBL" id="MU006383">
    <property type="protein sequence ID" value="KAF2844394.1"/>
    <property type="molecule type" value="Genomic_DNA"/>
</dbReference>
<dbReference type="InterPro" id="IPR036259">
    <property type="entry name" value="MFS_trans_sf"/>
</dbReference>
<evidence type="ECO:0000256" key="4">
    <source>
        <dbReference type="ARBA" id="ARBA00022989"/>
    </source>
</evidence>
<gene>
    <name evidence="9" type="ORF">T440DRAFT_462155</name>
</gene>
<evidence type="ECO:0000259" key="8">
    <source>
        <dbReference type="PROSITE" id="PS50850"/>
    </source>
</evidence>
<feature type="transmembrane region" description="Helical" evidence="7">
    <location>
        <begin position="418"/>
        <end position="441"/>
    </location>
</feature>
<reference evidence="9" key="1">
    <citation type="submission" date="2020-01" db="EMBL/GenBank/DDBJ databases">
        <authorList>
            <consortium name="DOE Joint Genome Institute"/>
            <person name="Haridas S."/>
            <person name="Albert R."/>
            <person name="Binder M."/>
            <person name="Bloem J."/>
            <person name="Labutti K."/>
            <person name="Salamov A."/>
            <person name="Andreopoulos B."/>
            <person name="Baker S.E."/>
            <person name="Barry K."/>
            <person name="Bills G."/>
            <person name="Bluhm B.H."/>
            <person name="Cannon C."/>
            <person name="Castanera R."/>
            <person name="Culley D.E."/>
            <person name="Daum C."/>
            <person name="Ezra D."/>
            <person name="Gonzalez J.B."/>
            <person name="Henrissat B."/>
            <person name="Kuo A."/>
            <person name="Liang C."/>
            <person name="Lipzen A."/>
            <person name="Lutzoni F."/>
            <person name="Magnuson J."/>
            <person name="Mondo S."/>
            <person name="Nolan M."/>
            <person name="Ohm R."/>
            <person name="Pangilinan J."/>
            <person name="Park H.-J."/>
            <person name="Ramirez L."/>
            <person name="Alfaro M."/>
            <person name="Sun H."/>
            <person name="Tritt A."/>
            <person name="Yoshinaga Y."/>
            <person name="Zwiers L.-H."/>
            <person name="Turgeon B.G."/>
            <person name="Goodwin S.B."/>
            <person name="Spatafora J.W."/>
            <person name="Crous P.W."/>
            <person name="Grigoriev I.V."/>
        </authorList>
    </citation>
    <scope>NUCLEOTIDE SEQUENCE</scope>
    <source>
        <strain evidence="9">IPT5</strain>
    </source>
</reference>
<dbReference type="PROSITE" id="PS50850">
    <property type="entry name" value="MFS"/>
    <property type="match status" value="1"/>
</dbReference>
<keyword evidence="5 7" id="KW-0472">Membrane</keyword>
<feature type="transmembrane region" description="Helical" evidence="7">
    <location>
        <begin position="387"/>
        <end position="406"/>
    </location>
</feature>
<dbReference type="PANTHER" id="PTHR23501">
    <property type="entry name" value="MAJOR FACILITATOR SUPERFAMILY"/>
    <property type="match status" value="1"/>
</dbReference>
<feature type="transmembrane region" description="Helical" evidence="7">
    <location>
        <begin position="361"/>
        <end position="380"/>
    </location>
</feature>
<dbReference type="Proteomes" id="UP000799423">
    <property type="component" value="Unassembled WGS sequence"/>
</dbReference>
<feature type="transmembrane region" description="Helical" evidence="7">
    <location>
        <begin position="278"/>
        <end position="301"/>
    </location>
</feature>
<feature type="region of interest" description="Disordered" evidence="6">
    <location>
        <begin position="1"/>
        <end position="46"/>
    </location>
</feature>
<protein>
    <submittedName>
        <fullName evidence="9">Major facilitator superfamily transporter</fullName>
    </submittedName>
</protein>
<feature type="transmembrane region" description="Helical" evidence="7">
    <location>
        <begin position="321"/>
        <end position="341"/>
    </location>
</feature>
<feature type="transmembrane region" description="Helical" evidence="7">
    <location>
        <begin position="211"/>
        <end position="232"/>
    </location>
</feature>
<evidence type="ECO:0000256" key="5">
    <source>
        <dbReference type="ARBA" id="ARBA00023136"/>
    </source>
</evidence>
<evidence type="ECO:0000256" key="3">
    <source>
        <dbReference type="ARBA" id="ARBA00022692"/>
    </source>
</evidence>
<feature type="transmembrane region" description="Helical" evidence="7">
    <location>
        <begin position="148"/>
        <end position="171"/>
    </location>
</feature>
<keyword evidence="10" id="KW-1185">Reference proteome</keyword>
<dbReference type="GO" id="GO:0022857">
    <property type="term" value="F:transmembrane transporter activity"/>
    <property type="evidence" value="ECO:0007669"/>
    <property type="project" value="InterPro"/>
</dbReference>
<evidence type="ECO:0000313" key="10">
    <source>
        <dbReference type="Proteomes" id="UP000799423"/>
    </source>
</evidence>
<feature type="domain" description="Major facilitator superfamily (MFS) profile" evidence="8">
    <location>
        <begin position="58"/>
        <end position="549"/>
    </location>
</feature>
<dbReference type="CDD" id="cd17502">
    <property type="entry name" value="MFS_Azr1_MDR_like"/>
    <property type="match status" value="1"/>
</dbReference>
<feature type="transmembrane region" description="Helical" evidence="7">
    <location>
        <begin position="55"/>
        <end position="81"/>
    </location>
</feature>
<evidence type="ECO:0000256" key="1">
    <source>
        <dbReference type="ARBA" id="ARBA00004141"/>
    </source>
</evidence>
<feature type="transmembrane region" description="Helical" evidence="7">
    <location>
        <begin position="453"/>
        <end position="472"/>
    </location>
</feature>
<sequence length="558" mass="59019">MVSCDEPSSSSTRQNGSFNEKKQPMAAAEDEEFPGTQDASSSVDPKATYPETPRLMLVLTSCALSVFLVALDNTIISTAIPRIADEFRSLDDIAWYGSGFFVTMAAFQSMWGKQYKFFNVKLVYLISILLFEVGSVICAAASRSRTLIIGRAIAGVGGAGVSTGSYLIVALSAPPRKMAALQGVISASFAIASVAGPLVGGAFTDHVSWRWCFWINLPIGGLAGAFVMFFFSTPEHGKPVKAPWREKLLQMDLGGTFLLLGAVICFLLAMQWGGITKAWGSGSVIGTLVAAALIAIVFVVVEKLLKERATLNMRLLIAKPITLLMMQQVCVCSTFFVLLYYLPIYFQAVSGTTPTQSGIRIIPLLATSSIFAIASGVVISMTGEFQLVAIAGNVLITIGSALTYTLSVNAPAHKWIGYQIPVGIGLGLSVQIAIIACQALVDASDLSTVSAMALFFQLLAGAVWLSIAQTLFGNRLLNALAGTFGSERAHSLFHAGPLGMRAMLNAEELEVAVGAYMKGLKNAYVVALALGAAALVVSVVAFVVDRRKLGKGVAAHVG</sequence>
<evidence type="ECO:0000256" key="7">
    <source>
        <dbReference type="SAM" id="Phobius"/>
    </source>
</evidence>
<proteinExistence type="predicted"/>
<dbReference type="PANTHER" id="PTHR23501:SF177">
    <property type="entry name" value="MAJOR FACILITATOR SUPERFAMILY (MFS) PROFILE DOMAIN-CONTAINING PROTEIN-RELATED"/>
    <property type="match status" value="1"/>
</dbReference>
<evidence type="ECO:0000256" key="2">
    <source>
        <dbReference type="ARBA" id="ARBA00022448"/>
    </source>
</evidence>
<dbReference type="FunFam" id="1.20.1720.10:FF:000012">
    <property type="entry name" value="MFS toxin efflux pump (AflT)"/>
    <property type="match status" value="1"/>
</dbReference>
<keyword evidence="3 7" id="KW-0812">Transmembrane</keyword>
<dbReference type="InterPro" id="IPR020846">
    <property type="entry name" value="MFS_dom"/>
</dbReference>
<name>A0A6A7ANS0_9PLEO</name>
<dbReference type="Gene3D" id="1.20.1720.10">
    <property type="entry name" value="Multidrug resistance protein D"/>
    <property type="match status" value="1"/>
</dbReference>
<keyword evidence="2" id="KW-0813">Transport</keyword>
<feature type="transmembrane region" description="Helical" evidence="7">
    <location>
        <begin position="523"/>
        <end position="544"/>
    </location>
</feature>